<gene>
    <name evidence="3" type="ORF">B0H66DRAFT_574221</name>
</gene>
<proteinExistence type="predicted"/>
<feature type="domain" description="SprT-like" evidence="2">
    <location>
        <begin position="393"/>
        <end position="576"/>
    </location>
</feature>
<keyword evidence="4" id="KW-1185">Reference proteome</keyword>
<feature type="compositionally biased region" description="Low complexity" evidence="1">
    <location>
        <begin position="342"/>
        <end position="357"/>
    </location>
</feature>
<feature type="region of interest" description="Disordered" evidence="1">
    <location>
        <begin position="618"/>
        <end position="650"/>
    </location>
</feature>
<feature type="compositionally biased region" description="Acidic residues" evidence="1">
    <location>
        <begin position="128"/>
        <end position="138"/>
    </location>
</feature>
<feature type="compositionally biased region" description="Basic and acidic residues" evidence="1">
    <location>
        <begin position="84"/>
        <end position="109"/>
    </location>
</feature>
<evidence type="ECO:0000256" key="1">
    <source>
        <dbReference type="SAM" id="MobiDB-lite"/>
    </source>
</evidence>
<feature type="compositionally biased region" description="Acidic residues" evidence="1">
    <location>
        <begin position="147"/>
        <end position="180"/>
    </location>
</feature>
<evidence type="ECO:0000259" key="2">
    <source>
        <dbReference type="SMART" id="SM00731"/>
    </source>
</evidence>
<dbReference type="Pfam" id="PF17283">
    <property type="entry name" value="Zn_ribbon_SprT"/>
    <property type="match status" value="1"/>
</dbReference>
<evidence type="ECO:0000313" key="4">
    <source>
        <dbReference type="Proteomes" id="UP001283341"/>
    </source>
</evidence>
<reference evidence="3" key="2">
    <citation type="submission" date="2023-06" db="EMBL/GenBank/DDBJ databases">
        <authorList>
            <consortium name="Lawrence Berkeley National Laboratory"/>
            <person name="Haridas S."/>
            <person name="Hensen N."/>
            <person name="Bonometti L."/>
            <person name="Westerberg I."/>
            <person name="Brannstrom I.O."/>
            <person name="Guillou S."/>
            <person name="Cros-Aarteil S."/>
            <person name="Calhoun S."/>
            <person name="Kuo A."/>
            <person name="Mondo S."/>
            <person name="Pangilinan J."/>
            <person name="Riley R."/>
            <person name="Labutti K."/>
            <person name="Andreopoulos B."/>
            <person name="Lipzen A."/>
            <person name="Chen C."/>
            <person name="Yanf M."/>
            <person name="Daum C."/>
            <person name="Ng V."/>
            <person name="Clum A."/>
            <person name="Steindorff A."/>
            <person name="Ohm R."/>
            <person name="Martin F."/>
            <person name="Silar P."/>
            <person name="Natvig D."/>
            <person name="Lalanne C."/>
            <person name="Gautier V."/>
            <person name="Ament-Velasquez S.L."/>
            <person name="Kruys A."/>
            <person name="Hutchinson M.I."/>
            <person name="Powell A.J."/>
            <person name="Barry K."/>
            <person name="Miller A.N."/>
            <person name="Grigoriev I.V."/>
            <person name="Debuchy R."/>
            <person name="Gladieux P."/>
            <person name="Thoren M.H."/>
            <person name="Johannesson H."/>
        </authorList>
    </citation>
    <scope>NUCLEOTIDE SEQUENCE</scope>
    <source>
        <strain evidence="3">CBS 118394</strain>
    </source>
</reference>
<dbReference type="PANTHER" id="PTHR23099">
    <property type="entry name" value="TRANSCRIPTIONAL REGULATOR"/>
    <property type="match status" value="1"/>
</dbReference>
<feature type="region of interest" description="Disordered" evidence="1">
    <location>
        <begin position="331"/>
        <end position="378"/>
    </location>
</feature>
<dbReference type="GO" id="GO:0006950">
    <property type="term" value="P:response to stress"/>
    <property type="evidence" value="ECO:0007669"/>
    <property type="project" value="UniProtKB-ARBA"/>
</dbReference>
<dbReference type="SUPFAM" id="SSF47095">
    <property type="entry name" value="HMG-box"/>
    <property type="match status" value="1"/>
</dbReference>
<name>A0AAE0ICB2_9PEZI</name>
<organism evidence="3 4">
    <name type="scientific">Apodospora peruviana</name>
    <dbReference type="NCBI Taxonomy" id="516989"/>
    <lineage>
        <taxon>Eukaryota</taxon>
        <taxon>Fungi</taxon>
        <taxon>Dikarya</taxon>
        <taxon>Ascomycota</taxon>
        <taxon>Pezizomycotina</taxon>
        <taxon>Sordariomycetes</taxon>
        <taxon>Sordariomycetidae</taxon>
        <taxon>Sordariales</taxon>
        <taxon>Lasiosphaeriaceae</taxon>
        <taxon>Apodospora</taxon>
    </lineage>
</organism>
<feature type="region of interest" description="Disordered" evidence="1">
    <location>
        <begin position="24"/>
        <end position="317"/>
    </location>
</feature>
<evidence type="ECO:0000313" key="3">
    <source>
        <dbReference type="EMBL" id="KAK3321666.1"/>
    </source>
</evidence>
<accession>A0AAE0ICB2</accession>
<dbReference type="Pfam" id="PF10263">
    <property type="entry name" value="SprT-like"/>
    <property type="match status" value="1"/>
</dbReference>
<comment type="caution">
    <text evidence="3">The sequence shown here is derived from an EMBL/GenBank/DDBJ whole genome shotgun (WGS) entry which is preliminary data.</text>
</comment>
<dbReference type="CDD" id="cd00084">
    <property type="entry name" value="HMG-box_SF"/>
    <property type="match status" value="1"/>
</dbReference>
<dbReference type="PANTHER" id="PTHR23099:SF0">
    <property type="entry name" value="GERM CELL NUCLEAR ACIDIC PROTEIN"/>
    <property type="match status" value="1"/>
</dbReference>
<feature type="compositionally biased region" description="Basic and acidic residues" evidence="1">
    <location>
        <begin position="240"/>
        <end position="256"/>
    </location>
</feature>
<dbReference type="InterPro" id="IPR036910">
    <property type="entry name" value="HMG_box_dom_sf"/>
</dbReference>
<dbReference type="AlphaFoldDB" id="A0AAE0ICB2"/>
<dbReference type="Proteomes" id="UP001283341">
    <property type="component" value="Unassembled WGS sequence"/>
</dbReference>
<dbReference type="GO" id="GO:0005634">
    <property type="term" value="C:nucleus"/>
    <property type="evidence" value="ECO:0007669"/>
    <property type="project" value="TreeGrafter"/>
</dbReference>
<feature type="compositionally biased region" description="Basic and acidic residues" evidence="1">
    <location>
        <begin position="219"/>
        <end position="228"/>
    </location>
</feature>
<sequence length="663" mass="73469">MADDNDNNDDYDDEFPDVAVLVRQKKGQAGDEVAKRRMPKASQPAKTEKAAKAPAAASVRRRKLGQISDNALLRAWTPDGSTTAEREEVPCRDKHDSEQSRRLRVDLRTRKTRTAAVVAQPSAIQLDTEQDDNSEEQEQVTITEEVSVADDDDDDVFESCESEISDFEAGEEDDDDDDSITDFFAQWPRAGKKPQSKDKLCPAVEENGWTENTRRRAVRRPDPKESGRNHQSSTEQVLGPKRETSSAENDLADRFSRIRLGGIQLSGLDPEHPPPRKQKTTRTPPDSPPRPSKSQPGLVSPKKLPRIPSTPHHPNSDIFWSREFVDDWNDEHSPRKQLFPDAAKSTKSPAKPTSSSPRKTKKETGGAAKTPSSRQAKKNFETIKHEMAERFLKELDSVITDGQLSELAASTGGIKLNWTNKLNTTAGRANWKRETVRTTTTKPATGGAGAGATTTAAVVEVKHKHHASIELAEKVINDEHRLLNVMAHEFCHLANFMVSGVTTNPHGKQFKAWAAKCSHAFGASHGIEVTTKHSYDIDFRYVWECSSCGLEYKRHSKSINPDRHRCGGCKSELRQTKPVPRGNGGKGPSEYQKFMKSQMKLLKEENPGSPQKDIMRLVASRWEKQKGGSGSAGSSSSGKQTPENTVSLVDDVEERFGELTVGK</sequence>
<dbReference type="SMART" id="SM00731">
    <property type="entry name" value="SprT"/>
    <property type="match status" value="1"/>
</dbReference>
<dbReference type="InterPro" id="IPR006640">
    <property type="entry name" value="SprT-like_domain"/>
</dbReference>
<protein>
    <submittedName>
        <fullName evidence="3">SprT-like family-domain-containing protein</fullName>
    </submittedName>
</protein>
<dbReference type="EMBL" id="JAUEDM010000003">
    <property type="protein sequence ID" value="KAK3321666.1"/>
    <property type="molecule type" value="Genomic_DNA"/>
</dbReference>
<reference evidence="3" key="1">
    <citation type="journal article" date="2023" name="Mol. Phylogenet. Evol.">
        <title>Genome-scale phylogeny and comparative genomics of the fungal order Sordariales.</title>
        <authorList>
            <person name="Hensen N."/>
            <person name="Bonometti L."/>
            <person name="Westerberg I."/>
            <person name="Brannstrom I.O."/>
            <person name="Guillou S."/>
            <person name="Cros-Aarteil S."/>
            <person name="Calhoun S."/>
            <person name="Haridas S."/>
            <person name="Kuo A."/>
            <person name="Mondo S."/>
            <person name="Pangilinan J."/>
            <person name="Riley R."/>
            <person name="LaButti K."/>
            <person name="Andreopoulos B."/>
            <person name="Lipzen A."/>
            <person name="Chen C."/>
            <person name="Yan M."/>
            <person name="Daum C."/>
            <person name="Ng V."/>
            <person name="Clum A."/>
            <person name="Steindorff A."/>
            <person name="Ohm R.A."/>
            <person name="Martin F."/>
            <person name="Silar P."/>
            <person name="Natvig D.O."/>
            <person name="Lalanne C."/>
            <person name="Gautier V."/>
            <person name="Ament-Velasquez S.L."/>
            <person name="Kruys A."/>
            <person name="Hutchinson M.I."/>
            <person name="Powell A.J."/>
            <person name="Barry K."/>
            <person name="Miller A.N."/>
            <person name="Grigoriev I.V."/>
            <person name="Debuchy R."/>
            <person name="Gladieux P."/>
            <person name="Hiltunen Thoren M."/>
            <person name="Johannesson H."/>
        </authorList>
    </citation>
    <scope>NUCLEOTIDE SEQUENCE</scope>
    <source>
        <strain evidence="3">CBS 118394</strain>
    </source>
</reference>
<dbReference type="InterPro" id="IPR035240">
    <property type="entry name" value="SprT_Zn_ribbon"/>
</dbReference>